<dbReference type="Pfam" id="PF00528">
    <property type="entry name" value="BPD_transp_1"/>
    <property type="match status" value="1"/>
</dbReference>
<dbReference type="CDD" id="cd06261">
    <property type="entry name" value="TM_PBP2"/>
    <property type="match status" value="1"/>
</dbReference>
<evidence type="ECO:0000256" key="1">
    <source>
        <dbReference type="ARBA" id="ARBA00004651"/>
    </source>
</evidence>
<evidence type="ECO:0000313" key="9">
    <source>
        <dbReference type="EMBL" id="GAH65604.1"/>
    </source>
</evidence>
<dbReference type="EMBL" id="BARU01029326">
    <property type="protein sequence ID" value="GAH65604.1"/>
    <property type="molecule type" value="Genomic_DNA"/>
</dbReference>
<dbReference type="GO" id="GO:0005886">
    <property type="term" value="C:plasma membrane"/>
    <property type="evidence" value="ECO:0007669"/>
    <property type="project" value="UniProtKB-SubCell"/>
</dbReference>
<feature type="transmembrane region" description="Helical" evidence="7">
    <location>
        <begin position="77"/>
        <end position="97"/>
    </location>
</feature>
<sequence>MQNRYFKKISNQLVKHLILAIIGIFFILPLVWLISTSLKTNRQIYVYPPQWIPDPVIWLNYPAVFDYAPFLLYFRNTLIIVALCTLGVFLSCSLVAYGFARLNAPGKNFLFILMLSTMILPYQVTMIPLYILFSKIGWVDTFRPLTIPFFFGIPLYIFLLRQFFMTIPRELEDAARIDGCGYLRTYWQIVLPLAKPALAVVMLFTTIGAWNDFLAPFDIFTEP</sequence>
<keyword evidence="3" id="KW-1003">Cell membrane</keyword>
<comment type="subcellular location">
    <subcellularLocation>
        <location evidence="1">Cell membrane</location>
        <topology evidence="1">Multi-pass membrane protein</topology>
    </subcellularLocation>
</comment>
<feature type="transmembrane region" description="Helical" evidence="7">
    <location>
        <begin position="145"/>
        <end position="164"/>
    </location>
</feature>
<dbReference type="AlphaFoldDB" id="X1IHK6"/>
<evidence type="ECO:0000259" key="8">
    <source>
        <dbReference type="PROSITE" id="PS50928"/>
    </source>
</evidence>
<name>X1IHK6_9ZZZZ</name>
<feature type="transmembrane region" description="Helical" evidence="7">
    <location>
        <begin position="185"/>
        <end position="210"/>
    </location>
</feature>
<dbReference type="PANTHER" id="PTHR43744">
    <property type="entry name" value="ABC TRANSPORTER PERMEASE PROTEIN MG189-RELATED-RELATED"/>
    <property type="match status" value="1"/>
</dbReference>
<dbReference type="InterPro" id="IPR035906">
    <property type="entry name" value="MetI-like_sf"/>
</dbReference>
<reference evidence="9" key="1">
    <citation type="journal article" date="2014" name="Front. Microbiol.">
        <title>High frequency of phylogenetically diverse reductive dehalogenase-homologous genes in deep subseafloor sedimentary metagenomes.</title>
        <authorList>
            <person name="Kawai M."/>
            <person name="Futagami T."/>
            <person name="Toyoda A."/>
            <person name="Takaki Y."/>
            <person name="Nishi S."/>
            <person name="Hori S."/>
            <person name="Arai W."/>
            <person name="Tsubouchi T."/>
            <person name="Morono Y."/>
            <person name="Uchiyama I."/>
            <person name="Ito T."/>
            <person name="Fujiyama A."/>
            <person name="Inagaki F."/>
            <person name="Takami H."/>
        </authorList>
    </citation>
    <scope>NUCLEOTIDE SEQUENCE</scope>
    <source>
        <strain evidence="9">Expedition CK06-06</strain>
    </source>
</reference>
<accession>X1IHK6</accession>
<evidence type="ECO:0000256" key="6">
    <source>
        <dbReference type="ARBA" id="ARBA00023136"/>
    </source>
</evidence>
<protein>
    <recommendedName>
        <fullName evidence="8">ABC transmembrane type-1 domain-containing protein</fullName>
    </recommendedName>
</protein>
<dbReference type="PROSITE" id="PS50928">
    <property type="entry name" value="ABC_TM1"/>
    <property type="match status" value="1"/>
</dbReference>
<feature type="transmembrane region" description="Helical" evidence="7">
    <location>
        <begin position="109"/>
        <end position="133"/>
    </location>
</feature>
<dbReference type="SUPFAM" id="SSF161098">
    <property type="entry name" value="MetI-like"/>
    <property type="match status" value="1"/>
</dbReference>
<organism evidence="9">
    <name type="scientific">marine sediment metagenome</name>
    <dbReference type="NCBI Taxonomy" id="412755"/>
    <lineage>
        <taxon>unclassified sequences</taxon>
        <taxon>metagenomes</taxon>
        <taxon>ecological metagenomes</taxon>
    </lineage>
</organism>
<feature type="transmembrane region" description="Helical" evidence="7">
    <location>
        <begin position="12"/>
        <end position="34"/>
    </location>
</feature>
<comment type="caution">
    <text evidence="9">The sequence shown here is derived from an EMBL/GenBank/DDBJ whole genome shotgun (WGS) entry which is preliminary data.</text>
</comment>
<evidence type="ECO:0000256" key="5">
    <source>
        <dbReference type="ARBA" id="ARBA00022989"/>
    </source>
</evidence>
<evidence type="ECO:0000256" key="7">
    <source>
        <dbReference type="SAM" id="Phobius"/>
    </source>
</evidence>
<gene>
    <name evidence="9" type="ORF">S03H2_46664</name>
</gene>
<keyword evidence="5 7" id="KW-1133">Transmembrane helix</keyword>
<keyword evidence="2" id="KW-0813">Transport</keyword>
<dbReference type="PANTHER" id="PTHR43744:SF8">
    <property type="entry name" value="SN-GLYCEROL-3-PHOSPHATE TRANSPORT SYSTEM PERMEASE PROTEIN UGPE"/>
    <property type="match status" value="1"/>
</dbReference>
<keyword evidence="4 7" id="KW-0812">Transmembrane</keyword>
<dbReference type="GO" id="GO:0055085">
    <property type="term" value="P:transmembrane transport"/>
    <property type="evidence" value="ECO:0007669"/>
    <property type="project" value="InterPro"/>
</dbReference>
<evidence type="ECO:0000256" key="4">
    <source>
        <dbReference type="ARBA" id="ARBA00022692"/>
    </source>
</evidence>
<feature type="domain" description="ABC transmembrane type-1" evidence="8">
    <location>
        <begin position="74"/>
        <end position="223"/>
    </location>
</feature>
<keyword evidence="6 7" id="KW-0472">Membrane</keyword>
<evidence type="ECO:0000256" key="3">
    <source>
        <dbReference type="ARBA" id="ARBA00022475"/>
    </source>
</evidence>
<dbReference type="Gene3D" id="1.10.3720.10">
    <property type="entry name" value="MetI-like"/>
    <property type="match status" value="1"/>
</dbReference>
<dbReference type="InterPro" id="IPR000515">
    <property type="entry name" value="MetI-like"/>
</dbReference>
<proteinExistence type="predicted"/>
<evidence type="ECO:0000256" key="2">
    <source>
        <dbReference type="ARBA" id="ARBA00022448"/>
    </source>
</evidence>